<dbReference type="Gene3D" id="3.30.420.40">
    <property type="match status" value="1"/>
</dbReference>
<evidence type="ECO:0000259" key="3">
    <source>
        <dbReference type="Pfam" id="PF02541"/>
    </source>
</evidence>
<protein>
    <submittedName>
        <fullName evidence="4">Ppx/GppA phosphatase</fullName>
    </submittedName>
</protein>
<dbReference type="Proteomes" id="UP000277671">
    <property type="component" value="Unassembled WGS sequence"/>
</dbReference>
<comment type="similarity">
    <text evidence="1">Belongs to the GppA/Ppx family.</text>
</comment>
<dbReference type="AlphaFoldDB" id="A0A495JIM7"/>
<dbReference type="EMBL" id="RBKT01000001">
    <property type="protein sequence ID" value="RKR88783.1"/>
    <property type="molecule type" value="Genomic_DNA"/>
</dbReference>
<sequence length="323" mass="34645">MIGASRVSTMRLGVLDVGSNTVHLLVVDAHHGAHPWPAHSEKAVLRLAEQIGRNGALTDNGADALVASVVEAKASASRLAVDDLLAFATSAVRDATNAAHVLARVRAETAVQLEVLSGADEARATFLAVRRWFGWSAGRLLVLDIGGGSLEVAAGIDEDPDIALSLPLGAGRLTRERLRVDASTTEPPPAQAVMELQEYIESLLDPVVERMKQARWERPVATSKTFRMLARLAGAAPSSSGLWVRRSLSQNGLRQIIGFIRHIPPSKLSELEGVSSSRAHQLLAGAMVAESVMRRLGIESLDICPWALREGVILRRLDQLEPA</sequence>
<gene>
    <name evidence="4" type="ORF">BDK92_3114</name>
</gene>
<dbReference type="PANTHER" id="PTHR30005:SF0">
    <property type="entry name" value="RETROGRADE REGULATION PROTEIN 2"/>
    <property type="match status" value="1"/>
</dbReference>
<dbReference type="PANTHER" id="PTHR30005">
    <property type="entry name" value="EXOPOLYPHOSPHATASE"/>
    <property type="match status" value="1"/>
</dbReference>
<reference evidence="4 5" key="1">
    <citation type="submission" date="2018-10" db="EMBL/GenBank/DDBJ databases">
        <title>Sequencing the genomes of 1000 actinobacteria strains.</title>
        <authorList>
            <person name="Klenk H.-P."/>
        </authorList>
    </citation>
    <scope>NUCLEOTIDE SEQUENCE [LARGE SCALE GENOMIC DNA]</scope>
    <source>
        <strain evidence="4 5">DSM 45175</strain>
    </source>
</reference>
<dbReference type="InterPro" id="IPR003695">
    <property type="entry name" value="Ppx_GppA_N"/>
</dbReference>
<name>A0A495JIM7_9ACTN</name>
<proteinExistence type="inferred from homology"/>
<evidence type="ECO:0000313" key="4">
    <source>
        <dbReference type="EMBL" id="RKR88783.1"/>
    </source>
</evidence>
<comment type="caution">
    <text evidence="4">The sequence shown here is derived from an EMBL/GenBank/DDBJ whole genome shotgun (WGS) entry which is preliminary data.</text>
</comment>
<keyword evidence="5" id="KW-1185">Reference proteome</keyword>
<dbReference type="CDD" id="cd24056">
    <property type="entry name" value="ASKHA_NBD_MtPPX1-like"/>
    <property type="match status" value="1"/>
</dbReference>
<dbReference type="InterPro" id="IPR043129">
    <property type="entry name" value="ATPase_NBD"/>
</dbReference>
<dbReference type="Gene3D" id="3.30.420.150">
    <property type="entry name" value="Exopolyphosphatase. Domain 2"/>
    <property type="match status" value="1"/>
</dbReference>
<dbReference type="FunFam" id="3.30.420.150:FF:000006">
    <property type="entry name" value="Ppx/GppA family phosphatase"/>
    <property type="match status" value="1"/>
</dbReference>
<evidence type="ECO:0000313" key="5">
    <source>
        <dbReference type="Proteomes" id="UP000277671"/>
    </source>
</evidence>
<keyword evidence="2" id="KW-0378">Hydrolase</keyword>
<dbReference type="InterPro" id="IPR050273">
    <property type="entry name" value="GppA/Ppx_hydrolase"/>
</dbReference>
<dbReference type="SUPFAM" id="SSF53067">
    <property type="entry name" value="Actin-like ATPase domain"/>
    <property type="match status" value="2"/>
</dbReference>
<feature type="domain" description="Ppx/GppA phosphatase N-terminal" evidence="3">
    <location>
        <begin position="26"/>
        <end position="318"/>
    </location>
</feature>
<organism evidence="4 5">
    <name type="scientific">Micromonospora pisi</name>
    <dbReference type="NCBI Taxonomy" id="589240"/>
    <lineage>
        <taxon>Bacteria</taxon>
        <taxon>Bacillati</taxon>
        <taxon>Actinomycetota</taxon>
        <taxon>Actinomycetes</taxon>
        <taxon>Micromonosporales</taxon>
        <taxon>Micromonosporaceae</taxon>
        <taxon>Micromonospora</taxon>
    </lineage>
</organism>
<evidence type="ECO:0000256" key="1">
    <source>
        <dbReference type="ARBA" id="ARBA00007125"/>
    </source>
</evidence>
<evidence type="ECO:0000256" key="2">
    <source>
        <dbReference type="ARBA" id="ARBA00022801"/>
    </source>
</evidence>
<dbReference type="GO" id="GO:0016462">
    <property type="term" value="F:pyrophosphatase activity"/>
    <property type="evidence" value="ECO:0007669"/>
    <property type="project" value="TreeGrafter"/>
</dbReference>
<accession>A0A495JIM7</accession>
<dbReference type="Pfam" id="PF02541">
    <property type="entry name" value="Ppx-GppA"/>
    <property type="match status" value="1"/>
</dbReference>